<dbReference type="GO" id="GO:0004674">
    <property type="term" value="F:protein serine/threonine kinase activity"/>
    <property type="evidence" value="ECO:0007669"/>
    <property type="project" value="UniProtKB-KW"/>
</dbReference>
<evidence type="ECO:0000256" key="21">
    <source>
        <dbReference type="SAM" id="MobiDB-lite"/>
    </source>
</evidence>
<evidence type="ECO:0000256" key="1">
    <source>
        <dbReference type="ARBA" id="ARBA00004123"/>
    </source>
</evidence>
<dbReference type="InterPro" id="IPR044107">
    <property type="entry name" value="PIKKc_ATM"/>
</dbReference>
<dbReference type="PANTHER" id="PTHR37079">
    <property type="entry name" value="SERINE/THREONINE-PROTEIN KINASE ATM"/>
    <property type="match status" value="1"/>
</dbReference>
<evidence type="ECO:0000259" key="23">
    <source>
        <dbReference type="PROSITE" id="PS51189"/>
    </source>
</evidence>
<dbReference type="GO" id="GO:0006281">
    <property type="term" value="P:DNA repair"/>
    <property type="evidence" value="ECO:0007669"/>
    <property type="project" value="InterPro"/>
</dbReference>
<dbReference type="GO" id="GO:0000781">
    <property type="term" value="C:chromosome, telomeric region"/>
    <property type="evidence" value="ECO:0007669"/>
    <property type="project" value="UniProtKB-SubCell"/>
</dbReference>
<evidence type="ECO:0000256" key="20">
    <source>
        <dbReference type="RuleBase" id="RU365027"/>
    </source>
</evidence>
<comment type="similarity">
    <text evidence="3 20">Belongs to the PI3/PI4-kinase family. ATM subfamily.</text>
</comment>
<dbReference type="InterPro" id="IPR003152">
    <property type="entry name" value="FATC_dom"/>
</dbReference>
<evidence type="ECO:0000256" key="19">
    <source>
        <dbReference type="ARBA" id="ARBA00048679"/>
    </source>
</evidence>
<evidence type="ECO:0000259" key="24">
    <source>
        <dbReference type="PROSITE" id="PS51190"/>
    </source>
</evidence>
<sequence length="2836" mass="315305">MAAARGAPKLGRKTLLALIDHITQILPGPDEGFVEPLVPDYLKALSEVFSRVPHVEYLARQDATSWEACVDFLLDIAAVALPDGVSSSVLPSLKASPAPKMSAARLTVTFSNQTQDQRKGSAVDNDRLRDILEGLQYLVQAGNAPLLRRAAQVTNLAFRILSMKHLSLGSMQAMCFTICHIVFSRTHADDFEFGLSLVKDFVSLLSYWWRAEKVSQDELIRNLRNEISKMIYLAQRHLENLLNDKDDDFRPELEVLADTLWQEYSRRSEPFRLQIHDLTFNPSSLPAGSMCLSLFGVRNHNLDGESHWAVVQNLAILESLLLQQSKTNANMSLDNSEQPRKKQRTGERLSRLRLKLRSNHVGLHQTALQLVPFLVHDCDMTDDYLYSLLEDLTVRMADKNTVTASWALVAAASCIAFSRPSLARSDQWKQVWHFAVRSISLPATCRTACLLLHSLIERDFLPYSSISEDISSIVTTADVNGPGILCDTSILLMLQLLHLRNIRLPSASQTTTNHIVRWAFLKWNPSDLTFAASVALLTHPLELVNLLRLCSGTEPISWKVPAAGSGSALGETWRLYLEMESFNEYLLLSRRKGSHAGCQTYPHGSSADRQKTSAADPSSFHPSKKLTFELLQPKLDDLLDLCDTWSRRPSEGGSQISLDRFQSLLSACMIGSLLVSQFSDLNMPQASTVQSKIIVLVEKSLNVAMDSIEPFVFVESALRTLRSCMPGLQASDLTCLHSQHHTLLSVIAAAARVLNERQSVSTFGSASDFMEIDDDLNSQSSGAASMTILTPLPRLNVQLCVSSRAFHIETKKRLNLIRRLHDNPCQIGLLPAEWIADLLNTTDDELLNCRALLLEISTTDLVVGIDNALSIIQRLGEVISLAEYQCCEVAVTTCIDVVDGLHNLWLTDNSDLADSVGDLYNYFVKVCLPSNLFSAKAQVSTARLLFTLLVARPSYGSDLGLDSCRTSLLNILASGPMQVKCFVAEKIADVFDLFVLMLHDEIFVDVLASLPANSDDTSGIAFRLLALSRLACRWPTLLRRCIYHIFETPGKVARSIEYAKRCLADISESLSLRSIKELFQLFSRQLMYTWMEHDAIEDIPFTIFGFEDLTDLLQSAQAEAAALAIMRIQKPAIATLASSLSTTVRSLITNNFPEILSYSMAFGDAHGSLENGKGEDFIREILGHKAMVEAIRINFVDIAASLLDLVDQEDHFERVLRKHESLSYAADNLETIKGFSHSANRLPSNQQPMFRAKFIIHDIFRLCQIVDMGYQDLWTPAVTISIIRRLFNTVHPALGSLHACSVVRKARLVVCLAGPAALQSYCVEMLLNSAQSYIVDPVCADDALGLSQYILSGGADYLAERPSFVAGYALSTLASLRVFLESSQSNTTQESAFKATMDRAQKFHEWFSRYLAEYTSLMFHSDSQATLFRSITHSAAHIRSSGNAQKGTSESKLLLDILCDGLFGHRLLNESSRELALKLLCSDFSIPEAIADDIIDTDKASVEQSSRIWKSCAAHNMSNTYLAWAGRVVGRSFAASGEIPSGVLKESRLGFNGETGKDLNGSEFELLSLVQYLAADQNSRIAGLAEAALRIVVSKATELEDEPLVAACQKTLSESLFSASQWGHFHFHLQSGPKSRMKPHTRSGWDCAIDAPGWLHAVSASLASCVPDSILLSVLPPILAEVPDFAEKAFPFILHLVLGFQLEQQQETVKQQVSSSLKEWLQCMTPGATQNLKLMVDSILYLRTREYPKETSMADRLYWLDIDFATAAQTAARCGMHRTALLFAELAVSDSGRSHRRSAVHLERGLDETLLTIFENIDDPDAYYGLSEEASLSRVLSRVEHENEGSSSLAFRGAKYDAHLRLRAKEAVDDGQALIKALGTLGLSGLSHSLLQTQQHSDTDNALINSTYNTARRLEMWTLPAPANSSHHDVVLYQVFQCIQSSADTSAVRSAIYEALGSIMRNITISSLNATNIRSRLTVLAALTELDDLLSMSGASEIGNIFGKFTERSGWMRSGSYGDVSKVLSCRETTISMLCQHASLLRHATLGPRALRQMQVETMILASGIYRYHGATQESLNIATELDEMIGLCEDLGLHVDAAIKIEVANSLWDHGEMGTSIRMLQAIDRDSSLSKQSIAIKKSDLLSKIGHKVSLARLESPHDIQKSYLGPALKELRRESNSEAGSVYHQFATFCDEQLQDPDGLEDLGRLQGLRKAKNDEVNELKALIDSTEKSQLRTRYNHVLAKEKQWLELDEKELKRVEQTRSEFVQLSLENYLLSLISSDDFNNDALRFTALWLERAGEETTNRAVTKHLPLVPTRKFAPLINQLTSRLQSQDSTFQKLLFELVCSICVDHPYHGMYQIWSGAKARAQQKDEVAVQRVKATERVAQRLASSKSVADIWLSIDKTSKYYHGLAMDRNPNKYKSGAKIALKDSAAGQYLLSCLTRYRIPPPTLQLEVSITKDYSGVPMITKLEPTMTIASGVSAPKIITAVGSDGVKYKQLVKGGHDDLRQDAIMEQVFAAVSSLLKLHRSTQQRSLGIRTYKVLPLTASSGLIEFVPNTIPLHEFLMPAHERYHPRDLKGSQCRKEIYNVQNRTAETRLNTYRKVTDRFRPVMRHFFMEYFADPDEWFARRLAYTRSTAAISMLGHVLGLGDRHGHNILLDTKTGEAVHIDLGVAFEAGRILPVPELVPFRLTRDIVDGMGITKTEGVFRRCCEFTLDALREEQYSIMTILDVLRYDPLYTWSISPLRLSKLQKARDEDGVGGGETEPHEAAETKKARNSHGATNEPSEADRALEIVRKKLSKTLSVTATVNDLINVATDERNLSVLYSGWAAYA</sequence>
<keyword evidence="15 20" id="KW-0779">Telomere</keyword>
<dbReference type="PROSITE" id="PS00916">
    <property type="entry name" value="PI3_4_KINASE_2"/>
    <property type="match status" value="1"/>
</dbReference>
<evidence type="ECO:0000256" key="3">
    <source>
        <dbReference type="ARBA" id="ARBA00010769"/>
    </source>
</evidence>
<feature type="domain" description="FATC" evidence="24">
    <location>
        <begin position="2804"/>
        <end position="2836"/>
    </location>
</feature>
<evidence type="ECO:0000256" key="6">
    <source>
        <dbReference type="ARBA" id="ARBA00014619"/>
    </source>
</evidence>
<evidence type="ECO:0000256" key="10">
    <source>
        <dbReference type="ARBA" id="ARBA00022741"/>
    </source>
</evidence>
<evidence type="ECO:0000256" key="2">
    <source>
        <dbReference type="ARBA" id="ARBA00004574"/>
    </source>
</evidence>
<dbReference type="SMART" id="SM01343">
    <property type="entry name" value="FATC"/>
    <property type="match status" value="1"/>
</dbReference>
<keyword evidence="8 20" id="KW-0723">Serine/threonine-protein kinase</keyword>
<evidence type="ECO:0000256" key="5">
    <source>
        <dbReference type="ARBA" id="ARBA00012513"/>
    </source>
</evidence>
<evidence type="ECO:0000256" key="17">
    <source>
        <dbReference type="ARBA" id="ARBA00025079"/>
    </source>
</evidence>
<dbReference type="STRING" id="1081109.A0A167X6B4"/>
<dbReference type="InterPro" id="IPR038980">
    <property type="entry name" value="ATM_plant"/>
</dbReference>
<dbReference type="Pfam" id="PF00454">
    <property type="entry name" value="PI3_PI4_kinase"/>
    <property type="match status" value="1"/>
</dbReference>
<dbReference type="InterPro" id="IPR000403">
    <property type="entry name" value="PI3/4_kinase_cat_dom"/>
</dbReference>
<dbReference type="InterPro" id="IPR014009">
    <property type="entry name" value="PIK_FAT"/>
</dbReference>
<dbReference type="InterPro" id="IPR003151">
    <property type="entry name" value="PIK-rel_kinase_FAT"/>
</dbReference>
<comment type="catalytic activity">
    <reaction evidence="18 20">
        <text>L-threonyl-[protein] + ATP = O-phospho-L-threonyl-[protein] + ADP + H(+)</text>
        <dbReference type="Rhea" id="RHEA:46608"/>
        <dbReference type="Rhea" id="RHEA-COMP:11060"/>
        <dbReference type="Rhea" id="RHEA-COMP:11605"/>
        <dbReference type="ChEBI" id="CHEBI:15378"/>
        <dbReference type="ChEBI" id="CHEBI:30013"/>
        <dbReference type="ChEBI" id="CHEBI:30616"/>
        <dbReference type="ChEBI" id="CHEBI:61977"/>
        <dbReference type="ChEBI" id="CHEBI:456216"/>
        <dbReference type="EC" id="2.7.11.1"/>
    </reaction>
</comment>
<dbReference type="InterPro" id="IPR018936">
    <property type="entry name" value="PI3/4_kinase_CS"/>
</dbReference>
<dbReference type="GO" id="GO:0106310">
    <property type="term" value="F:protein serine kinase activity"/>
    <property type="evidence" value="ECO:0007669"/>
    <property type="project" value="RHEA"/>
</dbReference>
<evidence type="ECO:0000313" key="25">
    <source>
        <dbReference type="EMBL" id="KZZ89685.1"/>
    </source>
</evidence>
<dbReference type="InterPro" id="IPR021668">
    <property type="entry name" value="TAN"/>
</dbReference>
<protein>
    <recommendedName>
        <fullName evidence="6 20">Serine/threonine-protein kinase Tel1</fullName>
        <ecNumber evidence="5 20">2.7.11.1</ecNumber>
    </recommendedName>
</protein>
<evidence type="ECO:0000256" key="15">
    <source>
        <dbReference type="ARBA" id="ARBA00022895"/>
    </source>
</evidence>
<feature type="domain" description="FAT" evidence="23">
    <location>
        <begin position="1766"/>
        <end position="2367"/>
    </location>
</feature>
<dbReference type="CDD" id="cd05171">
    <property type="entry name" value="PIKKc_ATM"/>
    <property type="match status" value="1"/>
</dbReference>
<feature type="region of interest" description="Disordered" evidence="21">
    <location>
        <begin position="2758"/>
        <end position="2792"/>
    </location>
</feature>
<proteinExistence type="inferred from homology"/>
<dbReference type="GO" id="GO:0006325">
    <property type="term" value="P:chromatin organization"/>
    <property type="evidence" value="ECO:0007669"/>
    <property type="project" value="UniProtKB-KW"/>
</dbReference>
<evidence type="ECO:0000313" key="26">
    <source>
        <dbReference type="Proteomes" id="UP000078544"/>
    </source>
</evidence>
<keyword evidence="13 20" id="KW-0067">ATP-binding</keyword>
<keyword evidence="14 20" id="KW-0156">Chromatin regulator</keyword>
<dbReference type="PROSITE" id="PS00915">
    <property type="entry name" value="PI3_4_KINASE_1"/>
    <property type="match status" value="1"/>
</dbReference>
<dbReference type="SMART" id="SM00146">
    <property type="entry name" value="PI3Kc"/>
    <property type="match status" value="1"/>
</dbReference>
<dbReference type="GO" id="GO:0035556">
    <property type="term" value="P:intracellular signal transduction"/>
    <property type="evidence" value="ECO:0007669"/>
    <property type="project" value="UniProtKB-ARBA"/>
</dbReference>
<keyword evidence="12 20" id="KW-0418">Kinase</keyword>
<keyword evidence="10 20" id="KW-0547">Nucleotide-binding</keyword>
<dbReference type="Pfam" id="PF11640">
    <property type="entry name" value="TAN"/>
    <property type="match status" value="1"/>
</dbReference>
<dbReference type="OrthoDB" id="381190at2759"/>
<keyword evidence="7 20" id="KW-0158">Chromosome</keyword>
<dbReference type="Pfam" id="PF02260">
    <property type="entry name" value="FATC"/>
    <property type="match status" value="1"/>
</dbReference>
<dbReference type="InterPro" id="IPR036940">
    <property type="entry name" value="PI3/4_kinase_cat_sf"/>
</dbReference>
<keyword evidence="26" id="KW-1185">Reference proteome</keyword>
<comment type="function">
    <text evidence="17 20">Serine/threonine protein kinase which activates checkpoint signaling upon genotoxic stresses such as ionizing radiation (IR), ultraviolet light (UV), or DNA replication stalling, thereby acting as a DNA damage sensor. Recognizes the substrate consensus sequence [ST]-Q. Phosphorylates histone H2A to form H2AS128ph (gamma-H2A) at sites of DNA damage, involved in the regulation of DNA damage response mechanism. Required for the control of telomere length and genome stability.</text>
</comment>
<evidence type="ECO:0000256" key="16">
    <source>
        <dbReference type="ARBA" id="ARBA00023242"/>
    </source>
</evidence>
<keyword evidence="11 20" id="KW-0227">DNA damage</keyword>
<comment type="caution">
    <text evidence="25">The sequence shown here is derived from an EMBL/GenBank/DDBJ whole genome shotgun (WGS) entry which is preliminary data.</text>
</comment>
<dbReference type="PROSITE" id="PS51189">
    <property type="entry name" value="FAT"/>
    <property type="match status" value="1"/>
</dbReference>
<dbReference type="Gene3D" id="1.10.1070.11">
    <property type="entry name" value="Phosphatidylinositol 3-/4-kinase, catalytic domain"/>
    <property type="match status" value="1"/>
</dbReference>
<accession>A0A167X6B4</accession>
<dbReference type="GO" id="GO:0005634">
    <property type="term" value="C:nucleus"/>
    <property type="evidence" value="ECO:0007669"/>
    <property type="project" value="UniProtKB-SubCell"/>
</dbReference>
<comment type="catalytic activity">
    <reaction evidence="19">
        <text>L-seryl-[protein] + ATP = O-phospho-L-seryl-[protein] + ADP + H(+)</text>
        <dbReference type="Rhea" id="RHEA:17989"/>
        <dbReference type="Rhea" id="RHEA-COMP:9863"/>
        <dbReference type="Rhea" id="RHEA-COMP:11604"/>
        <dbReference type="ChEBI" id="CHEBI:15378"/>
        <dbReference type="ChEBI" id="CHEBI:29999"/>
        <dbReference type="ChEBI" id="CHEBI:30616"/>
        <dbReference type="ChEBI" id="CHEBI:83421"/>
        <dbReference type="ChEBI" id="CHEBI:456216"/>
        <dbReference type="EC" id="2.7.11.1"/>
    </reaction>
</comment>
<gene>
    <name evidence="25" type="ORF">AAL_07578</name>
</gene>
<feature type="compositionally biased region" description="Basic and acidic residues" evidence="21">
    <location>
        <begin position="2767"/>
        <end position="2777"/>
    </location>
</feature>
<evidence type="ECO:0000259" key="22">
    <source>
        <dbReference type="PROSITE" id="PS50290"/>
    </source>
</evidence>
<dbReference type="FunFam" id="3.30.1010.10:FF:000019">
    <property type="entry name" value="Serine/threonine-protein kinase Tel1"/>
    <property type="match status" value="1"/>
</dbReference>
<dbReference type="InterPro" id="IPR011009">
    <property type="entry name" value="Kinase-like_dom_sf"/>
</dbReference>
<dbReference type="EMBL" id="AZGY01000024">
    <property type="protein sequence ID" value="KZZ89685.1"/>
    <property type="molecule type" value="Genomic_DNA"/>
</dbReference>
<dbReference type="Gene3D" id="3.30.1010.10">
    <property type="entry name" value="Phosphatidylinositol 3-kinase Catalytic Subunit, Chain A, domain 4"/>
    <property type="match status" value="1"/>
</dbReference>
<evidence type="ECO:0000256" key="11">
    <source>
        <dbReference type="ARBA" id="ARBA00022763"/>
    </source>
</evidence>
<feature type="region of interest" description="Disordered" evidence="21">
    <location>
        <begin position="599"/>
        <end position="620"/>
    </location>
</feature>
<dbReference type="SUPFAM" id="SSF56112">
    <property type="entry name" value="Protein kinase-like (PK-like)"/>
    <property type="match status" value="1"/>
</dbReference>
<dbReference type="PANTHER" id="PTHR37079:SF4">
    <property type="entry name" value="SERINE_THREONINE-PROTEIN KINASE ATM"/>
    <property type="match status" value="1"/>
</dbReference>
<dbReference type="Pfam" id="PF02259">
    <property type="entry name" value="FAT"/>
    <property type="match status" value="1"/>
</dbReference>
<dbReference type="GO" id="GO:0005524">
    <property type="term" value="F:ATP binding"/>
    <property type="evidence" value="ECO:0007669"/>
    <property type="project" value="UniProtKB-KW"/>
</dbReference>
<reference evidence="25 26" key="1">
    <citation type="journal article" date="2016" name="Genome Biol. Evol.">
        <title>Divergent and convergent evolution of fungal pathogenicity.</title>
        <authorList>
            <person name="Shang Y."/>
            <person name="Xiao G."/>
            <person name="Zheng P."/>
            <person name="Cen K."/>
            <person name="Zhan S."/>
            <person name="Wang C."/>
        </authorList>
    </citation>
    <scope>NUCLEOTIDE SEQUENCE [LARGE SCALE GENOMIC DNA]</scope>
    <source>
        <strain evidence="25 26">RCEF 2490</strain>
    </source>
</reference>
<keyword evidence="9 20" id="KW-0808">Transferase</keyword>
<comment type="subcellular location">
    <subcellularLocation>
        <location evidence="2 20">Chromosome</location>
        <location evidence="2 20">Telomere</location>
    </subcellularLocation>
    <subcellularLocation>
        <location evidence="1 20">Nucleus</location>
    </subcellularLocation>
</comment>
<evidence type="ECO:0000256" key="4">
    <source>
        <dbReference type="ARBA" id="ARBA00011370"/>
    </source>
</evidence>
<evidence type="ECO:0000256" key="14">
    <source>
        <dbReference type="ARBA" id="ARBA00022853"/>
    </source>
</evidence>
<evidence type="ECO:0000256" key="12">
    <source>
        <dbReference type="ARBA" id="ARBA00022777"/>
    </source>
</evidence>
<name>A0A167X6B4_9HYPO</name>
<evidence type="ECO:0000256" key="13">
    <source>
        <dbReference type="ARBA" id="ARBA00022840"/>
    </source>
</evidence>
<evidence type="ECO:0000256" key="18">
    <source>
        <dbReference type="ARBA" id="ARBA00047899"/>
    </source>
</evidence>
<evidence type="ECO:0000256" key="8">
    <source>
        <dbReference type="ARBA" id="ARBA00022527"/>
    </source>
</evidence>
<dbReference type="Proteomes" id="UP000078544">
    <property type="component" value="Unassembled WGS sequence"/>
</dbReference>
<organism evidence="25 26">
    <name type="scientific">Moelleriella libera RCEF 2490</name>
    <dbReference type="NCBI Taxonomy" id="1081109"/>
    <lineage>
        <taxon>Eukaryota</taxon>
        <taxon>Fungi</taxon>
        <taxon>Dikarya</taxon>
        <taxon>Ascomycota</taxon>
        <taxon>Pezizomycotina</taxon>
        <taxon>Sordariomycetes</taxon>
        <taxon>Hypocreomycetidae</taxon>
        <taxon>Hypocreales</taxon>
        <taxon>Clavicipitaceae</taxon>
        <taxon>Moelleriella</taxon>
    </lineage>
</organism>
<dbReference type="PROSITE" id="PS50290">
    <property type="entry name" value="PI3_4_KINASE_3"/>
    <property type="match status" value="1"/>
</dbReference>
<dbReference type="EC" id="2.7.11.1" evidence="5 20"/>
<evidence type="ECO:0000256" key="9">
    <source>
        <dbReference type="ARBA" id="ARBA00022679"/>
    </source>
</evidence>
<evidence type="ECO:0000256" key="7">
    <source>
        <dbReference type="ARBA" id="ARBA00022454"/>
    </source>
</evidence>
<feature type="domain" description="PI3K/PI4K catalytic" evidence="22">
    <location>
        <begin position="2472"/>
        <end position="2785"/>
    </location>
</feature>
<keyword evidence="16 20" id="KW-0539">Nucleus</keyword>
<dbReference type="PROSITE" id="PS51190">
    <property type="entry name" value="FATC"/>
    <property type="match status" value="1"/>
</dbReference>
<comment type="subunit">
    <text evidence="4">Associates with DNA double-strand breaks.</text>
</comment>